<evidence type="ECO:0000256" key="5">
    <source>
        <dbReference type="ARBA" id="ARBA00023237"/>
    </source>
</evidence>
<feature type="chain" id="PRO_5012074688" evidence="6">
    <location>
        <begin position="24"/>
        <end position="254"/>
    </location>
</feature>
<evidence type="ECO:0000256" key="2">
    <source>
        <dbReference type="ARBA" id="ARBA00005722"/>
    </source>
</evidence>
<keyword evidence="4" id="KW-0472">Membrane</keyword>
<dbReference type="GO" id="GO:0009279">
    <property type="term" value="C:cell outer membrane"/>
    <property type="evidence" value="ECO:0007669"/>
    <property type="project" value="UniProtKB-SubCell"/>
</dbReference>
<comment type="similarity">
    <text evidence="2">Belongs to the MipA/OmpV family.</text>
</comment>
<dbReference type="AlphaFoldDB" id="A0A1T0CX21"/>
<name>A0A1T0CX21_9GAMM</name>
<evidence type="ECO:0000256" key="6">
    <source>
        <dbReference type="SAM" id="SignalP"/>
    </source>
</evidence>
<dbReference type="EMBL" id="MUYV01000001">
    <property type="protein sequence ID" value="OOS26691.1"/>
    <property type="molecule type" value="Genomic_DNA"/>
</dbReference>
<evidence type="ECO:0000256" key="1">
    <source>
        <dbReference type="ARBA" id="ARBA00004442"/>
    </source>
</evidence>
<dbReference type="Pfam" id="PF06629">
    <property type="entry name" value="MipA"/>
    <property type="match status" value="1"/>
</dbReference>
<organism evidence="7 8">
    <name type="scientific">Moraxella porci DSM 25326</name>
    <dbReference type="NCBI Taxonomy" id="573983"/>
    <lineage>
        <taxon>Bacteria</taxon>
        <taxon>Pseudomonadati</taxon>
        <taxon>Pseudomonadota</taxon>
        <taxon>Gammaproteobacteria</taxon>
        <taxon>Moraxellales</taxon>
        <taxon>Moraxellaceae</taxon>
        <taxon>Moraxella</taxon>
    </lineage>
</organism>
<reference evidence="7 8" key="1">
    <citation type="submission" date="2017-02" db="EMBL/GenBank/DDBJ databases">
        <title>Draft genome sequence of Moraxella porci CCUG 54912T type strain.</title>
        <authorList>
            <person name="Salva-Serra F."/>
            <person name="Engstrom-Jakobsson H."/>
            <person name="Thorell K."/>
            <person name="Jaen-Luchoro D."/>
            <person name="Gonzales-Siles L."/>
            <person name="Karlsson R."/>
            <person name="Yazdan S."/>
            <person name="Boulund F."/>
            <person name="Johnning A."/>
            <person name="Engstrand L."/>
            <person name="Kristiansson E."/>
            <person name="Moore E."/>
        </authorList>
    </citation>
    <scope>NUCLEOTIDE SEQUENCE [LARGE SCALE GENOMIC DNA]</scope>
    <source>
        <strain evidence="7 8">CCUG 54912</strain>
    </source>
</reference>
<feature type="signal peptide" evidence="6">
    <location>
        <begin position="1"/>
        <end position="23"/>
    </location>
</feature>
<comment type="caution">
    <text evidence="7">The sequence shown here is derived from an EMBL/GenBank/DDBJ whole genome shotgun (WGS) entry which is preliminary data.</text>
</comment>
<comment type="subcellular location">
    <subcellularLocation>
        <location evidence="1">Cell outer membrane</location>
    </subcellularLocation>
</comment>
<evidence type="ECO:0000313" key="7">
    <source>
        <dbReference type="EMBL" id="OOS26691.1"/>
    </source>
</evidence>
<dbReference type="InterPro" id="IPR010583">
    <property type="entry name" value="MipA"/>
</dbReference>
<accession>A0A1T0CX21</accession>
<keyword evidence="8" id="KW-1185">Reference proteome</keyword>
<dbReference type="STRING" id="573983.B0681_02160"/>
<dbReference type="PANTHER" id="PTHR38776:SF1">
    <property type="entry name" value="MLTA-INTERACTING PROTEIN-RELATED"/>
    <property type="match status" value="1"/>
</dbReference>
<protein>
    <submittedName>
        <fullName evidence="7">Structural protein MipA</fullName>
    </submittedName>
</protein>
<dbReference type="PANTHER" id="PTHR38776">
    <property type="entry name" value="MLTA-INTERACTING PROTEIN-RELATED"/>
    <property type="match status" value="1"/>
</dbReference>
<evidence type="ECO:0000256" key="4">
    <source>
        <dbReference type="ARBA" id="ARBA00023136"/>
    </source>
</evidence>
<keyword evidence="3 6" id="KW-0732">Signal</keyword>
<sequence>MNMKSAFHFAIISAAGMSIIAHADSLPIDPDATFSAGMSVTHLSSAYDADAQTYVLPQAFYDNNRVYIEGAEAGIYPYKDNRHHLRAGVSYDGRNFDPEDAHGNLAQLNERKSSALAHISYMYLSPIGGLRAKATTDLLDKHGGQTLSLAHVSKFTKDDWTIYPSFGATWRSEDYNNYYYGVSDAESVRSGVAAYQAESSWSPFVSATVNYQATPRISVFINQNIEWLSDTQKNSPLTNDDIESRTRVGFNYQF</sequence>
<gene>
    <name evidence="7" type="ORF">B0681_02160</name>
</gene>
<keyword evidence="5" id="KW-0998">Cell outer membrane</keyword>
<dbReference type="Proteomes" id="UP000190683">
    <property type="component" value="Unassembled WGS sequence"/>
</dbReference>
<proteinExistence type="inferred from homology"/>
<evidence type="ECO:0000256" key="3">
    <source>
        <dbReference type="ARBA" id="ARBA00022729"/>
    </source>
</evidence>
<evidence type="ECO:0000313" key="8">
    <source>
        <dbReference type="Proteomes" id="UP000190683"/>
    </source>
</evidence>